<dbReference type="Gene3D" id="2.60.40.790">
    <property type="match status" value="1"/>
</dbReference>
<comment type="similarity">
    <text evidence="1 2">Belongs to the small heat shock protein (HSP20) family.</text>
</comment>
<protein>
    <submittedName>
        <fullName evidence="4">Hsp20 family protein</fullName>
    </submittedName>
</protein>
<dbReference type="RefSeq" id="WP_221861317.1">
    <property type="nucleotide sequence ID" value="NZ_JAIKTU010000008.1"/>
</dbReference>
<dbReference type="Pfam" id="PF00011">
    <property type="entry name" value="HSP20"/>
    <property type="match status" value="1"/>
</dbReference>
<organism evidence="4 5">
    <name type="scientific">Clostridium sardiniense</name>
    <name type="common">Clostridium absonum</name>
    <dbReference type="NCBI Taxonomy" id="29369"/>
    <lineage>
        <taxon>Bacteria</taxon>
        <taxon>Bacillati</taxon>
        <taxon>Bacillota</taxon>
        <taxon>Clostridia</taxon>
        <taxon>Eubacteriales</taxon>
        <taxon>Clostridiaceae</taxon>
        <taxon>Clostridium</taxon>
    </lineage>
</organism>
<accession>A0ABS7KYV8</accession>
<evidence type="ECO:0000313" key="5">
    <source>
        <dbReference type="Proteomes" id="UP001299068"/>
    </source>
</evidence>
<evidence type="ECO:0000259" key="3">
    <source>
        <dbReference type="PROSITE" id="PS01031"/>
    </source>
</evidence>
<evidence type="ECO:0000256" key="1">
    <source>
        <dbReference type="PROSITE-ProRule" id="PRU00285"/>
    </source>
</evidence>
<name>A0ABS7KYV8_CLOSR</name>
<reference evidence="4 5" key="1">
    <citation type="journal article" date="2021" name="Cell Host Microbe">
        <title>in vivo commensal control of Clostridioides difficile virulence.</title>
        <authorList>
            <person name="Girinathan B.P."/>
            <person name="Dibenedetto N."/>
            <person name="Worley J.N."/>
            <person name="Peltier J."/>
            <person name="Arrieta-Ortiz M.L."/>
            <person name="Rupa Christinal Immanuel S."/>
            <person name="Lavin R."/>
            <person name="Delaney M.L."/>
            <person name="Cummins C."/>
            <person name="Hoffmann M."/>
            <person name="Luo Y."/>
            <person name="Gonzalez-Escalona N."/>
            <person name="Allard M."/>
            <person name="Onderdonk A.B."/>
            <person name="Gerber G.K."/>
            <person name="Sonenshein A.L."/>
            <person name="Baliga N."/>
            <person name="Dupuy B."/>
            <person name="Bry L."/>
        </authorList>
    </citation>
    <scope>NUCLEOTIDE SEQUENCE [LARGE SCALE GENOMIC DNA]</scope>
    <source>
        <strain evidence="4 5">DSM 599</strain>
    </source>
</reference>
<evidence type="ECO:0000256" key="2">
    <source>
        <dbReference type="RuleBase" id="RU003616"/>
    </source>
</evidence>
<sequence>MNRNIMNGGNDLTNIFTQTFNAVINNTDLIDGIVNSLFNSNFLEEVNETFSEGFNGGYNNGDSIIKVNIRDENDKYLIEGEFPGIDRQDIKIDYKDNYIYLNVKRKQVFSNGCNMAMMVMQFGDEFSREFFVPNADATKLRASYKNYRLRLELPKYRKEIVGNKNDNLTENEDNIIDVVDYEEE</sequence>
<proteinExistence type="inferred from homology"/>
<evidence type="ECO:0000313" key="4">
    <source>
        <dbReference type="EMBL" id="MBY0756000.1"/>
    </source>
</evidence>
<dbReference type="Proteomes" id="UP001299068">
    <property type="component" value="Unassembled WGS sequence"/>
</dbReference>
<dbReference type="EMBL" id="JAIKTU010000008">
    <property type="protein sequence ID" value="MBY0756000.1"/>
    <property type="molecule type" value="Genomic_DNA"/>
</dbReference>
<dbReference type="SUPFAM" id="SSF49764">
    <property type="entry name" value="HSP20-like chaperones"/>
    <property type="match status" value="1"/>
</dbReference>
<dbReference type="PROSITE" id="PS01031">
    <property type="entry name" value="SHSP"/>
    <property type="match status" value="1"/>
</dbReference>
<comment type="caution">
    <text evidence="4">The sequence shown here is derived from an EMBL/GenBank/DDBJ whole genome shotgun (WGS) entry which is preliminary data.</text>
</comment>
<keyword evidence="5" id="KW-1185">Reference proteome</keyword>
<gene>
    <name evidence="4" type="ORF">K5V21_11130</name>
</gene>
<dbReference type="InterPro" id="IPR008978">
    <property type="entry name" value="HSP20-like_chaperone"/>
</dbReference>
<feature type="domain" description="SHSP" evidence="3">
    <location>
        <begin position="58"/>
        <end position="171"/>
    </location>
</feature>
<dbReference type="InterPro" id="IPR002068">
    <property type="entry name" value="A-crystallin/Hsp20_dom"/>
</dbReference>